<accession>A0A7R8XFS1</accession>
<name>A0A7R8XFS1_9CRUS</name>
<keyword evidence="3" id="KW-1185">Reference proteome</keyword>
<dbReference type="GO" id="GO:0002020">
    <property type="term" value="F:protease binding"/>
    <property type="evidence" value="ECO:0007669"/>
    <property type="project" value="InterPro"/>
</dbReference>
<sequence length="279" mass="32241">MTTHGDAISAALDEHKNTFQQYTDLEEIFLCLKRKKIIENDEYHEMMKETSGRKKKQVLFLHEKIISAGDNAFIALLECLKARYKDLAEALLRTLEMEDEAFAKEVRNKWEGGSSTASQVTAAQPVGLSTTWDRIRENRMRLRDEFNLDFQELLRSLSDKGVFTLIEGQQIRGKPTPKQQFDELFDILICKNPQLYYPVFLKALTDIDRKDVRDFLEGGSFQIIARDLLHVSRATVPRTVNRFLKVILSLCQETVKFPDNLEEVKFKFKTIADLSGVKE</sequence>
<dbReference type="Gene3D" id="1.10.533.10">
    <property type="entry name" value="Death Domain, Fas"/>
    <property type="match status" value="2"/>
</dbReference>
<proteinExistence type="predicted"/>
<dbReference type="Pfam" id="PF00619">
    <property type="entry name" value="CARD"/>
    <property type="match status" value="2"/>
</dbReference>
<evidence type="ECO:0000259" key="1">
    <source>
        <dbReference type="PROSITE" id="PS50209"/>
    </source>
</evidence>
<dbReference type="CDD" id="cd01671">
    <property type="entry name" value="CARD"/>
    <property type="match status" value="1"/>
</dbReference>
<dbReference type="InterPro" id="IPR001315">
    <property type="entry name" value="CARD"/>
</dbReference>
<protein>
    <recommendedName>
        <fullName evidence="1">CARD domain-containing protein</fullName>
    </recommendedName>
</protein>
<dbReference type="GO" id="GO:0042981">
    <property type="term" value="P:regulation of apoptotic process"/>
    <property type="evidence" value="ECO:0007669"/>
    <property type="project" value="InterPro"/>
</dbReference>
<dbReference type="GO" id="GO:0070513">
    <property type="term" value="F:death domain binding"/>
    <property type="evidence" value="ECO:0007669"/>
    <property type="project" value="InterPro"/>
</dbReference>
<dbReference type="EMBL" id="CAJPEV010002096">
    <property type="protein sequence ID" value="CAG0895641.1"/>
    <property type="molecule type" value="Genomic_DNA"/>
</dbReference>
<dbReference type="SUPFAM" id="SSF47986">
    <property type="entry name" value="DEATH domain"/>
    <property type="match status" value="2"/>
</dbReference>
<feature type="domain" description="CARD" evidence="1">
    <location>
        <begin position="135"/>
        <end position="219"/>
    </location>
</feature>
<dbReference type="AlphaFoldDB" id="A0A7R8XFS1"/>
<dbReference type="InterPro" id="IPR037939">
    <property type="entry name" value="CRADD"/>
</dbReference>
<dbReference type="PANTHER" id="PTHR15034:SF5">
    <property type="entry name" value="DEATH DOMAIN-CONTAINING PROTEIN CRADD"/>
    <property type="match status" value="1"/>
</dbReference>
<dbReference type="EMBL" id="LR901613">
    <property type="protein sequence ID" value="CAD7249002.1"/>
    <property type="molecule type" value="Genomic_DNA"/>
</dbReference>
<dbReference type="PANTHER" id="PTHR15034">
    <property type="entry name" value="DEATH DOMAIN-CONTAINING PROTEIN CRADD"/>
    <property type="match status" value="1"/>
</dbReference>
<dbReference type="PROSITE" id="PS50209">
    <property type="entry name" value="CARD"/>
    <property type="match status" value="1"/>
</dbReference>
<evidence type="ECO:0000313" key="3">
    <source>
        <dbReference type="Proteomes" id="UP000677054"/>
    </source>
</evidence>
<dbReference type="InterPro" id="IPR011029">
    <property type="entry name" value="DEATH-like_dom_sf"/>
</dbReference>
<organism evidence="2">
    <name type="scientific">Darwinula stevensoni</name>
    <dbReference type="NCBI Taxonomy" id="69355"/>
    <lineage>
        <taxon>Eukaryota</taxon>
        <taxon>Metazoa</taxon>
        <taxon>Ecdysozoa</taxon>
        <taxon>Arthropoda</taxon>
        <taxon>Crustacea</taxon>
        <taxon>Oligostraca</taxon>
        <taxon>Ostracoda</taxon>
        <taxon>Podocopa</taxon>
        <taxon>Podocopida</taxon>
        <taxon>Darwinulocopina</taxon>
        <taxon>Darwinuloidea</taxon>
        <taxon>Darwinulidae</taxon>
        <taxon>Darwinula</taxon>
    </lineage>
</organism>
<dbReference type="Proteomes" id="UP000677054">
    <property type="component" value="Unassembled WGS sequence"/>
</dbReference>
<gene>
    <name evidence="2" type="ORF">DSTB1V02_LOCUS8803</name>
</gene>
<evidence type="ECO:0000313" key="2">
    <source>
        <dbReference type="EMBL" id="CAD7249002.1"/>
    </source>
</evidence>
<reference evidence="2" key="1">
    <citation type="submission" date="2020-11" db="EMBL/GenBank/DDBJ databases">
        <authorList>
            <person name="Tran Van P."/>
        </authorList>
    </citation>
    <scope>NUCLEOTIDE SEQUENCE</scope>
</reference>